<gene>
    <name evidence="1" type="ORF">KIN20_019204</name>
</gene>
<proteinExistence type="predicted"/>
<dbReference type="AlphaFoldDB" id="A0AAD5N2V9"/>
<name>A0AAD5N2V9_PARTN</name>
<keyword evidence="2" id="KW-1185">Reference proteome</keyword>
<evidence type="ECO:0000313" key="2">
    <source>
        <dbReference type="Proteomes" id="UP001196413"/>
    </source>
</evidence>
<protein>
    <submittedName>
        <fullName evidence="1">Uncharacterized protein</fullName>
    </submittedName>
</protein>
<dbReference type="EMBL" id="JAHQIW010003834">
    <property type="protein sequence ID" value="KAJ1360277.1"/>
    <property type="molecule type" value="Genomic_DNA"/>
</dbReference>
<evidence type="ECO:0000313" key="1">
    <source>
        <dbReference type="EMBL" id="KAJ1360277.1"/>
    </source>
</evidence>
<comment type="caution">
    <text evidence="1">The sequence shown here is derived from an EMBL/GenBank/DDBJ whole genome shotgun (WGS) entry which is preliminary data.</text>
</comment>
<organism evidence="1 2">
    <name type="scientific">Parelaphostrongylus tenuis</name>
    <name type="common">Meningeal worm</name>
    <dbReference type="NCBI Taxonomy" id="148309"/>
    <lineage>
        <taxon>Eukaryota</taxon>
        <taxon>Metazoa</taxon>
        <taxon>Ecdysozoa</taxon>
        <taxon>Nematoda</taxon>
        <taxon>Chromadorea</taxon>
        <taxon>Rhabditida</taxon>
        <taxon>Rhabditina</taxon>
        <taxon>Rhabditomorpha</taxon>
        <taxon>Strongyloidea</taxon>
        <taxon>Metastrongylidae</taxon>
        <taxon>Parelaphostrongylus</taxon>
    </lineage>
</organism>
<sequence length="74" mass="7906">MPGNGQCMPLMNAEIRPIPSSHTSITGNLTTTNIIMANWPTAMWQNVVNRAIRMLASGPLGSHFLLATVTVSGN</sequence>
<dbReference type="Proteomes" id="UP001196413">
    <property type="component" value="Unassembled WGS sequence"/>
</dbReference>
<accession>A0AAD5N2V9</accession>
<reference evidence="1" key="1">
    <citation type="submission" date="2021-06" db="EMBL/GenBank/DDBJ databases">
        <title>Parelaphostrongylus tenuis whole genome reference sequence.</title>
        <authorList>
            <person name="Garwood T.J."/>
            <person name="Larsen P.A."/>
            <person name="Fountain-Jones N.M."/>
            <person name="Garbe J.R."/>
            <person name="Macchietto M.G."/>
            <person name="Kania S.A."/>
            <person name="Gerhold R.W."/>
            <person name="Richards J.E."/>
            <person name="Wolf T.M."/>
        </authorList>
    </citation>
    <scope>NUCLEOTIDE SEQUENCE</scope>
    <source>
        <strain evidence="1">MNPRO001-30</strain>
        <tissue evidence="1">Meninges</tissue>
    </source>
</reference>